<proteinExistence type="predicted"/>
<dbReference type="OrthoDB" id="282659at2759"/>
<dbReference type="AlphaFoldDB" id="A0A8S1VCA8"/>
<dbReference type="Proteomes" id="UP000683925">
    <property type="component" value="Unassembled WGS sequence"/>
</dbReference>
<reference evidence="1" key="1">
    <citation type="submission" date="2021-01" db="EMBL/GenBank/DDBJ databases">
        <authorList>
            <consortium name="Genoscope - CEA"/>
            <person name="William W."/>
        </authorList>
    </citation>
    <scope>NUCLEOTIDE SEQUENCE</scope>
</reference>
<gene>
    <name evidence="1" type="ORF">POCTA_138.1.T0630209</name>
</gene>
<keyword evidence="2" id="KW-1185">Reference proteome</keyword>
<accession>A0A8S1VCA8</accession>
<name>A0A8S1VCA8_PAROT</name>
<evidence type="ECO:0000313" key="2">
    <source>
        <dbReference type="Proteomes" id="UP000683925"/>
    </source>
</evidence>
<sequence length="227" mass="27005">MDSTQIVLPPRHQRWLNGYEYQVLLQNAPNQNIPIFHSHPSEIYYQPKNGYLYILRSAILSNIGQFQEIVQMEKDEFLLPKHKPQVSYIACSKETDIPHFRMHIVQLYGQHDNPGILLCHIRLMNNSISSLPHIQTHSYQTYEEIRNCGQRLTDCITKSLEVALEVEQVQLRLTLFDDDYNYLQQKFYTLEQRQEITKLYSNLIKQNQTFVNELRECEEVLQRYESL</sequence>
<dbReference type="EMBL" id="CAJJDP010000062">
    <property type="protein sequence ID" value="CAD8174261.1"/>
    <property type="molecule type" value="Genomic_DNA"/>
</dbReference>
<organism evidence="1 2">
    <name type="scientific">Paramecium octaurelia</name>
    <dbReference type="NCBI Taxonomy" id="43137"/>
    <lineage>
        <taxon>Eukaryota</taxon>
        <taxon>Sar</taxon>
        <taxon>Alveolata</taxon>
        <taxon>Ciliophora</taxon>
        <taxon>Intramacronucleata</taxon>
        <taxon>Oligohymenophorea</taxon>
        <taxon>Peniculida</taxon>
        <taxon>Parameciidae</taxon>
        <taxon>Paramecium</taxon>
    </lineage>
</organism>
<comment type="caution">
    <text evidence="1">The sequence shown here is derived from an EMBL/GenBank/DDBJ whole genome shotgun (WGS) entry which is preliminary data.</text>
</comment>
<protein>
    <submittedName>
        <fullName evidence="1">Uncharacterized protein</fullName>
    </submittedName>
</protein>
<evidence type="ECO:0000313" key="1">
    <source>
        <dbReference type="EMBL" id="CAD8174261.1"/>
    </source>
</evidence>
<dbReference type="OMA" id="WLNGYEY"/>